<keyword evidence="2" id="KW-1185">Reference proteome</keyword>
<evidence type="ECO:0000313" key="1">
    <source>
        <dbReference type="EMBL" id="MXQ98605.1"/>
    </source>
</evidence>
<accession>A0A6B0SAX1</accession>
<proteinExistence type="predicted"/>
<name>A0A6B0SAX1_9CETA</name>
<dbReference type="Proteomes" id="UP000322234">
    <property type="component" value="Unassembled WGS sequence"/>
</dbReference>
<dbReference type="AlphaFoldDB" id="A0A6B0SAX1"/>
<evidence type="ECO:0000313" key="2">
    <source>
        <dbReference type="Proteomes" id="UP000322234"/>
    </source>
</evidence>
<organism evidence="1 2">
    <name type="scientific">Bos mutus</name>
    <name type="common">wild yak</name>
    <dbReference type="NCBI Taxonomy" id="72004"/>
    <lineage>
        <taxon>Eukaryota</taxon>
        <taxon>Metazoa</taxon>
        <taxon>Chordata</taxon>
        <taxon>Craniata</taxon>
        <taxon>Vertebrata</taxon>
        <taxon>Euteleostomi</taxon>
        <taxon>Mammalia</taxon>
        <taxon>Eutheria</taxon>
        <taxon>Laurasiatheria</taxon>
        <taxon>Artiodactyla</taxon>
        <taxon>Ruminantia</taxon>
        <taxon>Pecora</taxon>
        <taxon>Bovidae</taxon>
        <taxon>Bovinae</taxon>
        <taxon>Bos</taxon>
    </lineage>
</organism>
<protein>
    <submittedName>
        <fullName evidence="1">Uncharacterized protein</fullName>
    </submittedName>
</protein>
<comment type="caution">
    <text evidence="1">The sequence shown here is derived from an EMBL/GenBank/DDBJ whole genome shotgun (WGS) entry which is preliminary data.</text>
</comment>
<sequence>MTPLKQHKRSGSEPYWPRERMRCTLLTTGSKNLSIPVQEIVAISLKVTFLYLLLQLEEYDPHTSITGECGFFLTFHIL</sequence>
<reference evidence="1" key="1">
    <citation type="submission" date="2019-10" db="EMBL/GenBank/DDBJ databases">
        <title>The sequence and de novo assembly of the wild yak genome.</title>
        <authorList>
            <person name="Liu Y."/>
        </authorList>
    </citation>
    <scope>NUCLEOTIDE SEQUENCE [LARGE SCALE GENOMIC DNA]</scope>
    <source>
        <strain evidence="1">WY2019</strain>
    </source>
</reference>
<gene>
    <name evidence="1" type="ORF">E5288_WYG013405</name>
</gene>
<dbReference type="EMBL" id="VBQZ03000254">
    <property type="protein sequence ID" value="MXQ98605.1"/>
    <property type="molecule type" value="Genomic_DNA"/>
</dbReference>